<dbReference type="Pfam" id="PF04107">
    <property type="entry name" value="GCS2"/>
    <property type="match status" value="1"/>
</dbReference>
<organism evidence="1 2">
    <name type="scientific">Peredibacter starrii</name>
    <dbReference type="NCBI Taxonomy" id="28202"/>
    <lineage>
        <taxon>Bacteria</taxon>
        <taxon>Pseudomonadati</taxon>
        <taxon>Bdellovibrionota</taxon>
        <taxon>Bacteriovoracia</taxon>
        <taxon>Bacteriovoracales</taxon>
        <taxon>Bacteriovoracaceae</taxon>
        <taxon>Peredibacter</taxon>
    </lineage>
</organism>
<dbReference type="AlphaFoldDB" id="A0AAX4HQU4"/>
<name>A0AAX4HQU4_9BACT</name>
<dbReference type="GO" id="GO:0003824">
    <property type="term" value="F:catalytic activity"/>
    <property type="evidence" value="ECO:0007669"/>
    <property type="project" value="InterPro"/>
</dbReference>
<accession>A0AAX4HQU4</accession>
<dbReference type="Proteomes" id="UP001324634">
    <property type="component" value="Chromosome"/>
</dbReference>
<dbReference type="KEGG" id="psti:SOO65_03025"/>
<evidence type="ECO:0008006" key="3">
    <source>
        <dbReference type="Google" id="ProtNLM"/>
    </source>
</evidence>
<gene>
    <name evidence="1" type="ORF">SOO65_03025</name>
</gene>
<sequence length="437" mass="49802">MKFGLEIEKFLFDLKHNRPSDGVFRFIDALSDFELHESSAPINQVTNEFVLNLVEIVTEPSTAPLDVLKGYIENYLRLKSVALREAATLVPLGSMPMEYQPHMTPKWSYFVQNCILDQKIQSSWMLNKDTPLTPAGNCAGMHVHFEVETAGEYLFSNRELQDKFNMGLMLTPMIAFGSSPYFFGRHEASSMRGIRYFEGVYKNYPMNGALPPVMNSSQEVLLFFQKSSANWIELGKGIGLPEEDLSRLVLKKGANWNPIRWNRTWNTIELRCLESDRLDFDCSKFIWATAVMKRMDLKGEGLKCVPIQSSAQVDKAMLDECFNISGNEVAILSSEGIQDIFKRAMHKGLKDPIVEQYLYRVADFARPSVDPSCLPIFMILEDVLISKGTSSELLLERSERLEKISNEQAVDLVHFSIESEKKILTSFLDHFPELSLF</sequence>
<proteinExistence type="predicted"/>
<dbReference type="SUPFAM" id="SSF55931">
    <property type="entry name" value="Glutamine synthetase/guanido kinase"/>
    <property type="match status" value="1"/>
</dbReference>
<keyword evidence="2" id="KW-1185">Reference proteome</keyword>
<dbReference type="EMBL" id="CP139487">
    <property type="protein sequence ID" value="WPU65710.1"/>
    <property type="molecule type" value="Genomic_DNA"/>
</dbReference>
<dbReference type="InterPro" id="IPR014746">
    <property type="entry name" value="Gln_synth/guanido_kin_cat_dom"/>
</dbReference>
<dbReference type="Gene3D" id="3.30.590.20">
    <property type="match status" value="1"/>
</dbReference>
<protein>
    <recommendedName>
        <fullName evidence="3">Glutamate--cysteine ligase</fullName>
    </recommendedName>
</protein>
<dbReference type="RefSeq" id="WP_321396718.1">
    <property type="nucleotide sequence ID" value="NZ_CP139487.1"/>
</dbReference>
<evidence type="ECO:0000313" key="2">
    <source>
        <dbReference type="Proteomes" id="UP001324634"/>
    </source>
</evidence>
<reference evidence="1 2" key="1">
    <citation type="submission" date="2023-11" db="EMBL/GenBank/DDBJ databases">
        <title>Peredibacter starrii A3.12.</title>
        <authorList>
            <person name="Mitchell R.J."/>
        </authorList>
    </citation>
    <scope>NUCLEOTIDE SEQUENCE [LARGE SCALE GENOMIC DNA]</scope>
    <source>
        <strain evidence="1 2">A3.12</strain>
    </source>
</reference>
<dbReference type="InterPro" id="IPR006336">
    <property type="entry name" value="GCS2"/>
</dbReference>
<evidence type="ECO:0000313" key="1">
    <source>
        <dbReference type="EMBL" id="WPU65710.1"/>
    </source>
</evidence>